<dbReference type="PROSITE" id="PS51257">
    <property type="entry name" value="PROKAR_LIPOPROTEIN"/>
    <property type="match status" value="1"/>
</dbReference>
<keyword evidence="1" id="KW-1133">Transmembrane helix</keyword>
<name>A0ABW1NT06_9ACTN</name>
<feature type="transmembrane region" description="Helical" evidence="1">
    <location>
        <begin position="7"/>
        <end position="24"/>
    </location>
</feature>
<evidence type="ECO:0000313" key="2">
    <source>
        <dbReference type="EMBL" id="MFC6086514.1"/>
    </source>
</evidence>
<dbReference type="Proteomes" id="UP001596137">
    <property type="component" value="Unassembled WGS sequence"/>
</dbReference>
<dbReference type="EMBL" id="JBHSRF010000090">
    <property type="protein sequence ID" value="MFC6086514.1"/>
    <property type="molecule type" value="Genomic_DNA"/>
</dbReference>
<feature type="transmembrane region" description="Helical" evidence="1">
    <location>
        <begin position="72"/>
        <end position="95"/>
    </location>
</feature>
<protein>
    <recommendedName>
        <fullName evidence="4">DUF2254 domain-containing protein</fullName>
    </recommendedName>
</protein>
<reference evidence="3" key="1">
    <citation type="journal article" date="2019" name="Int. J. Syst. Evol. Microbiol.">
        <title>The Global Catalogue of Microorganisms (GCM) 10K type strain sequencing project: providing services to taxonomists for standard genome sequencing and annotation.</title>
        <authorList>
            <consortium name="The Broad Institute Genomics Platform"/>
            <consortium name="The Broad Institute Genome Sequencing Center for Infectious Disease"/>
            <person name="Wu L."/>
            <person name="Ma J."/>
        </authorList>
    </citation>
    <scope>NUCLEOTIDE SEQUENCE [LARGE SCALE GENOMIC DNA]</scope>
    <source>
        <strain evidence="3">JCM 30346</strain>
    </source>
</reference>
<feature type="transmembrane region" description="Helical" evidence="1">
    <location>
        <begin position="101"/>
        <end position="126"/>
    </location>
</feature>
<sequence length="593" mass="64554">MIWRPIVRAGSVIVASGACAVLWAEGLLMNPAKAGVVWQVGLGLFAALLTALTIVFAVTTSTQTRWPSFNDLVRAIGLTSWLLVAIAGILLAAVGDIFAGAALTTLGAVYSVLQLALGMDTLLLLLRFRTASGRESVLTRLTTRRLHRAAAGDGRPAITGEGHLTDLLSEIESSIDRQDVAELANRAAEVVQGWPHDVTAGQARWRLALLTHLLERLGRSVLFESLNGDVARAAIPPLLEGALRSSWQLSALTFPKREDKRDEVAAAVTLGQICRVIGWLQQCAHARLQRNAEDAGARQIVNAVAEGRLRIVQYVDPDPPGFFRTPKDPWPYGFSDPAAALLWLTAMCEFGASHVGSGLYILCEILTGEKFYGNYWNGDCIFSEIEKRVGRDLQRHPGSAPLLAGCGDLGAVSLELASLVIAGLRDRRYVPPEGRDDDPNYSVDPRYLRSQITMFATYDCLRDDEAALDWMTEALTNARTRPSLTNYALDAFAGYSSPNQLPMPPLAARPASVTLAAVLRLTANRRRSAHTLLSRLPGPLLAGALQHARFVFTDKGDGEPVVLRWHKDAEQVLGSRRRQQGELIDLLDELLDV</sequence>
<evidence type="ECO:0000256" key="1">
    <source>
        <dbReference type="SAM" id="Phobius"/>
    </source>
</evidence>
<accession>A0ABW1NT06</accession>
<feature type="transmembrane region" description="Helical" evidence="1">
    <location>
        <begin position="36"/>
        <end position="60"/>
    </location>
</feature>
<organism evidence="2 3">
    <name type="scientific">Sphaerisporangium aureirubrum</name>
    <dbReference type="NCBI Taxonomy" id="1544736"/>
    <lineage>
        <taxon>Bacteria</taxon>
        <taxon>Bacillati</taxon>
        <taxon>Actinomycetota</taxon>
        <taxon>Actinomycetes</taxon>
        <taxon>Streptosporangiales</taxon>
        <taxon>Streptosporangiaceae</taxon>
        <taxon>Sphaerisporangium</taxon>
    </lineage>
</organism>
<keyword evidence="1" id="KW-0812">Transmembrane</keyword>
<gene>
    <name evidence="2" type="ORF">ACFP1K_35455</name>
</gene>
<evidence type="ECO:0000313" key="3">
    <source>
        <dbReference type="Proteomes" id="UP001596137"/>
    </source>
</evidence>
<evidence type="ECO:0008006" key="4">
    <source>
        <dbReference type="Google" id="ProtNLM"/>
    </source>
</evidence>
<dbReference type="RefSeq" id="WP_380761783.1">
    <property type="nucleotide sequence ID" value="NZ_JBHSRF010000090.1"/>
</dbReference>
<proteinExistence type="predicted"/>
<keyword evidence="3" id="KW-1185">Reference proteome</keyword>
<keyword evidence="1" id="KW-0472">Membrane</keyword>
<comment type="caution">
    <text evidence="2">The sequence shown here is derived from an EMBL/GenBank/DDBJ whole genome shotgun (WGS) entry which is preliminary data.</text>
</comment>